<keyword evidence="2" id="KW-1185">Reference proteome</keyword>
<dbReference type="AlphaFoldDB" id="A0A5N6KFA4"/>
<gene>
    <name evidence="1" type="ORF">EYC80_005864</name>
</gene>
<reference evidence="1 2" key="1">
    <citation type="submission" date="2019-06" db="EMBL/GenBank/DDBJ databases">
        <title>Genome Sequence of the Brown Rot Fungal Pathogen Monilinia laxa.</title>
        <authorList>
            <person name="De Miccolis Angelini R.M."/>
            <person name="Landi L."/>
            <person name="Abate D."/>
            <person name="Pollastro S."/>
            <person name="Romanazzi G."/>
            <person name="Faretra F."/>
        </authorList>
    </citation>
    <scope>NUCLEOTIDE SEQUENCE [LARGE SCALE GENOMIC DNA]</scope>
    <source>
        <strain evidence="1 2">Mlax316</strain>
    </source>
</reference>
<comment type="caution">
    <text evidence="1">The sequence shown here is derived from an EMBL/GenBank/DDBJ whole genome shotgun (WGS) entry which is preliminary data.</text>
</comment>
<dbReference type="Proteomes" id="UP000326757">
    <property type="component" value="Unassembled WGS sequence"/>
</dbReference>
<evidence type="ECO:0000313" key="1">
    <source>
        <dbReference type="EMBL" id="KAB8302456.1"/>
    </source>
</evidence>
<dbReference type="EMBL" id="VIGI01000003">
    <property type="protein sequence ID" value="KAB8302456.1"/>
    <property type="molecule type" value="Genomic_DNA"/>
</dbReference>
<evidence type="ECO:0000313" key="2">
    <source>
        <dbReference type="Proteomes" id="UP000326757"/>
    </source>
</evidence>
<protein>
    <submittedName>
        <fullName evidence="1">Uncharacterized protein</fullName>
    </submittedName>
</protein>
<accession>A0A5N6KFA4</accession>
<proteinExistence type="predicted"/>
<dbReference type="OrthoDB" id="5414534at2759"/>
<name>A0A5N6KFA4_MONLA</name>
<organism evidence="1 2">
    <name type="scientific">Monilinia laxa</name>
    <name type="common">Brown rot fungus</name>
    <name type="synonym">Sclerotinia laxa</name>
    <dbReference type="NCBI Taxonomy" id="61186"/>
    <lineage>
        <taxon>Eukaryota</taxon>
        <taxon>Fungi</taxon>
        <taxon>Dikarya</taxon>
        <taxon>Ascomycota</taxon>
        <taxon>Pezizomycotina</taxon>
        <taxon>Leotiomycetes</taxon>
        <taxon>Helotiales</taxon>
        <taxon>Sclerotiniaceae</taxon>
        <taxon>Monilinia</taxon>
    </lineage>
</organism>
<sequence length="119" mass="13417">MPLYLNAALATPYLSTPAYSNIDSSHRIKIPLCRDEGARALRLHSFWYHAPCARTWSFTTPSATPILILPPSIFIQREKNLPIVALAILPAIPEEYMALPARFDACPNLSHLEKAKRYQ</sequence>